<gene>
    <name evidence="3" type="primary">BnaC02g41350D</name>
    <name evidence="2" type="ORF">DARMORV10_C02P60560.1</name>
    <name evidence="3" type="ORF">GSBRNA2T00079808001</name>
</gene>
<evidence type="ECO:0000313" key="4">
    <source>
        <dbReference type="Proteomes" id="UP000028999"/>
    </source>
</evidence>
<reference evidence="2" key="3">
    <citation type="submission" date="2021-01" db="EMBL/GenBank/DDBJ databases">
        <authorList>
            <consortium name="Genoscope - CEA"/>
            <person name="William W."/>
        </authorList>
    </citation>
    <scope>NUCLEOTIDE SEQUENCE</scope>
</reference>
<feature type="compositionally biased region" description="Polar residues" evidence="1">
    <location>
        <begin position="51"/>
        <end position="64"/>
    </location>
</feature>
<dbReference type="EMBL" id="HG994366">
    <property type="protein sequence ID" value="CAF1921165.1"/>
    <property type="molecule type" value="Genomic_DNA"/>
</dbReference>
<sequence length="259" mass="27780">MENKWFPKGGSAALPMFLDNARESPPPVPPDPPDSGLSLIAFPPLSPTEPKGSSVSTKTQTTTPEELEISDAVMNDAQPITTIFSTSPLELPVTSKEGFTADNSRSNFTVHFEGFKVLAPKKSSPIFTNPAGGLARNLSLVPPIILLVRFKPVGKQVDEGSSPAVVHPNGNSNGHFPGCHSPDSGVLVSDISFGTFGSELLFSDSCDLLPPSQQGLIIGLQATVMPPSPVVIEECHKDPGFLNYVRRFKIIYLSKHRQH</sequence>
<organism evidence="3 4">
    <name type="scientific">Brassica napus</name>
    <name type="common">Rape</name>
    <dbReference type="NCBI Taxonomy" id="3708"/>
    <lineage>
        <taxon>Eukaryota</taxon>
        <taxon>Viridiplantae</taxon>
        <taxon>Streptophyta</taxon>
        <taxon>Embryophyta</taxon>
        <taxon>Tracheophyta</taxon>
        <taxon>Spermatophyta</taxon>
        <taxon>Magnoliopsida</taxon>
        <taxon>eudicotyledons</taxon>
        <taxon>Gunneridae</taxon>
        <taxon>Pentapetalae</taxon>
        <taxon>rosids</taxon>
        <taxon>malvids</taxon>
        <taxon>Brassicales</taxon>
        <taxon>Brassicaceae</taxon>
        <taxon>Brassiceae</taxon>
        <taxon>Brassica</taxon>
    </lineage>
</organism>
<protein>
    <submittedName>
        <fullName evidence="2">(rape) hypothetical protein</fullName>
    </submittedName>
    <submittedName>
        <fullName evidence="3">BnaC02g41350D protein</fullName>
    </submittedName>
</protein>
<dbReference type="Proteomes" id="UP001295469">
    <property type="component" value="Chromosome C02"/>
</dbReference>
<keyword evidence="4" id="KW-1185">Reference proteome</keyword>
<dbReference type="PaxDb" id="3708-A0A078I2K6"/>
<dbReference type="Gramene" id="CDY44282">
    <property type="protein sequence ID" value="CDY44282"/>
    <property type="gene ID" value="GSBRNA2T00079808001"/>
</dbReference>
<evidence type="ECO:0000256" key="1">
    <source>
        <dbReference type="SAM" id="MobiDB-lite"/>
    </source>
</evidence>
<accession>A0A078I2K6</accession>
<evidence type="ECO:0000313" key="2">
    <source>
        <dbReference type="EMBL" id="CAF1921165.1"/>
    </source>
</evidence>
<reference evidence="3" key="2">
    <citation type="submission" date="2014-06" db="EMBL/GenBank/DDBJ databases">
        <authorList>
            <person name="Genoscope - CEA"/>
        </authorList>
    </citation>
    <scope>NUCLEOTIDE SEQUENCE</scope>
</reference>
<feature type="region of interest" description="Disordered" evidence="1">
    <location>
        <begin position="1"/>
        <end position="64"/>
    </location>
</feature>
<feature type="compositionally biased region" description="Pro residues" evidence="1">
    <location>
        <begin position="24"/>
        <end position="33"/>
    </location>
</feature>
<dbReference type="Proteomes" id="UP000028999">
    <property type="component" value="Unassembled WGS sequence"/>
</dbReference>
<evidence type="ECO:0000313" key="3">
    <source>
        <dbReference type="EMBL" id="CDY44282.1"/>
    </source>
</evidence>
<proteinExistence type="predicted"/>
<reference evidence="3 4" key="1">
    <citation type="journal article" date="2014" name="Science">
        <title>Plant genetics. Early allopolyploid evolution in the post-Neolithic Brassica napus oilseed genome.</title>
        <authorList>
            <person name="Chalhoub B."/>
            <person name="Denoeud F."/>
            <person name="Liu S."/>
            <person name="Parkin I.A."/>
            <person name="Tang H."/>
            <person name="Wang X."/>
            <person name="Chiquet J."/>
            <person name="Belcram H."/>
            <person name="Tong C."/>
            <person name="Samans B."/>
            <person name="Correa M."/>
            <person name="Da Silva C."/>
            <person name="Just J."/>
            <person name="Falentin C."/>
            <person name="Koh C.S."/>
            <person name="Le Clainche I."/>
            <person name="Bernard M."/>
            <person name="Bento P."/>
            <person name="Noel B."/>
            <person name="Labadie K."/>
            <person name="Alberti A."/>
            <person name="Charles M."/>
            <person name="Arnaud D."/>
            <person name="Guo H."/>
            <person name="Daviaud C."/>
            <person name="Alamery S."/>
            <person name="Jabbari K."/>
            <person name="Zhao M."/>
            <person name="Edger P.P."/>
            <person name="Chelaifa H."/>
            <person name="Tack D."/>
            <person name="Lassalle G."/>
            <person name="Mestiri I."/>
            <person name="Schnel N."/>
            <person name="Le Paslier M.C."/>
            <person name="Fan G."/>
            <person name="Renault V."/>
            <person name="Bayer P.E."/>
            <person name="Golicz A.A."/>
            <person name="Manoli S."/>
            <person name="Lee T.H."/>
            <person name="Thi V.H."/>
            <person name="Chalabi S."/>
            <person name="Hu Q."/>
            <person name="Fan C."/>
            <person name="Tollenaere R."/>
            <person name="Lu Y."/>
            <person name="Battail C."/>
            <person name="Shen J."/>
            <person name="Sidebottom C.H."/>
            <person name="Wang X."/>
            <person name="Canaguier A."/>
            <person name="Chauveau A."/>
            <person name="Berard A."/>
            <person name="Deniot G."/>
            <person name="Guan M."/>
            <person name="Liu Z."/>
            <person name="Sun F."/>
            <person name="Lim Y.P."/>
            <person name="Lyons E."/>
            <person name="Town C.D."/>
            <person name="Bancroft I."/>
            <person name="Wang X."/>
            <person name="Meng J."/>
            <person name="Ma J."/>
            <person name="Pires J.C."/>
            <person name="King G.J."/>
            <person name="Brunel D."/>
            <person name="Delourme R."/>
            <person name="Renard M."/>
            <person name="Aury J.M."/>
            <person name="Adams K.L."/>
            <person name="Batley J."/>
            <person name="Snowdon R.J."/>
            <person name="Tost J."/>
            <person name="Edwards D."/>
            <person name="Zhou Y."/>
            <person name="Hua W."/>
            <person name="Sharpe A.G."/>
            <person name="Paterson A.H."/>
            <person name="Guan C."/>
            <person name="Wincker P."/>
        </authorList>
    </citation>
    <scope>NUCLEOTIDE SEQUENCE [LARGE SCALE GENOMIC DNA]</scope>
    <source>
        <strain evidence="4">cv. Darmor-bzh</strain>
    </source>
</reference>
<dbReference type="AlphaFoldDB" id="A0A078I2K6"/>
<dbReference type="EMBL" id="LK032584">
    <property type="protein sequence ID" value="CDY44282.1"/>
    <property type="molecule type" value="Genomic_DNA"/>
</dbReference>
<name>A0A078I2K6_BRANA</name>